<keyword evidence="4" id="KW-1185">Reference proteome</keyword>
<dbReference type="EMBL" id="JAYMYS010000003">
    <property type="protein sequence ID" value="KAK7400402.1"/>
    <property type="molecule type" value="Genomic_DNA"/>
</dbReference>
<dbReference type="SUPFAM" id="SSF100920">
    <property type="entry name" value="Heat shock protein 70kD (HSP70), peptide-binding domain"/>
    <property type="match status" value="1"/>
</dbReference>
<name>A0AAN9XP48_PSOTE</name>
<accession>A0AAN9XP48</accession>
<keyword evidence="2" id="KW-0067">ATP-binding</keyword>
<organism evidence="3 4">
    <name type="scientific">Psophocarpus tetragonolobus</name>
    <name type="common">Winged bean</name>
    <name type="synonym">Dolichos tetragonolobus</name>
    <dbReference type="NCBI Taxonomy" id="3891"/>
    <lineage>
        <taxon>Eukaryota</taxon>
        <taxon>Viridiplantae</taxon>
        <taxon>Streptophyta</taxon>
        <taxon>Embryophyta</taxon>
        <taxon>Tracheophyta</taxon>
        <taxon>Spermatophyta</taxon>
        <taxon>Magnoliopsida</taxon>
        <taxon>eudicotyledons</taxon>
        <taxon>Gunneridae</taxon>
        <taxon>Pentapetalae</taxon>
        <taxon>rosids</taxon>
        <taxon>fabids</taxon>
        <taxon>Fabales</taxon>
        <taxon>Fabaceae</taxon>
        <taxon>Papilionoideae</taxon>
        <taxon>50 kb inversion clade</taxon>
        <taxon>NPAAA clade</taxon>
        <taxon>indigoferoid/millettioid clade</taxon>
        <taxon>Phaseoleae</taxon>
        <taxon>Psophocarpus</taxon>
    </lineage>
</organism>
<comment type="caution">
    <text evidence="3">The sequence shown here is derived from an EMBL/GenBank/DDBJ whole genome shotgun (WGS) entry which is preliminary data.</text>
</comment>
<dbReference type="GO" id="GO:0140662">
    <property type="term" value="F:ATP-dependent protein folding chaperone"/>
    <property type="evidence" value="ECO:0007669"/>
    <property type="project" value="InterPro"/>
</dbReference>
<dbReference type="Gene3D" id="2.60.34.10">
    <property type="entry name" value="Substrate Binding Domain Of DNAk, Chain A, domain 1"/>
    <property type="match status" value="1"/>
</dbReference>
<dbReference type="GO" id="GO:0005524">
    <property type="term" value="F:ATP binding"/>
    <property type="evidence" value="ECO:0007669"/>
    <property type="project" value="UniProtKB-KW"/>
</dbReference>
<dbReference type="InterPro" id="IPR018181">
    <property type="entry name" value="Heat_shock_70_CS"/>
</dbReference>
<dbReference type="PROSITE" id="PS00297">
    <property type="entry name" value="HSP70_1"/>
    <property type="match status" value="1"/>
</dbReference>
<evidence type="ECO:0008006" key="5">
    <source>
        <dbReference type="Google" id="ProtNLM"/>
    </source>
</evidence>
<evidence type="ECO:0000256" key="2">
    <source>
        <dbReference type="ARBA" id="ARBA00022840"/>
    </source>
</evidence>
<dbReference type="InterPro" id="IPR029047">
    <property type="entry name" value="HSP70_peptide-bd_sf"/>
</dbReference>
<proteinExistence type="predicted"/>
<protein>
    <recommendedName>
        <fullName evidence="5">Heat shock protein 70</fullName>
    </recommendedName>
</protein>
<evidence type="ECO:0000256" key="1">
    <source>
        <dbReference type="ARBA" id="ARBA00022741"/>
    </source>
</evidence>
<sequence>MVLFFMTDNYRTGCLFRIGTCSKPACTDVIRIDLGTTNSCVSVMEAVEVTFHLDANGILTISAKDKSTGKEQQITIRSS</sequence>
<evidence type="ECO:0000313" key="4">
    <source>
        <dbReference type="Proteomes" id="UP001386955"/>
    </source>
</evidence>
<gene>
    <name evidence="3" type="ORF">VNO78_11608</name>
</gene>
<keyword evidence="1" id="KW-0547">Nucleotide-binding</keyword>
<dbReference type="AlphaFoldDB" id="A0AAN9XP48"/>
<reference evidence="3 4" key="1">
    <citation type="submission" date="2024-01" db="EMBL/GenBank/DDBJ databases">
        <title>The genomes of 5 underutilized Papilionoideae crops provide insights into root nodulation and disease resistanc.</title>
        <authorList>
            <person name="Jiang F."/>
        </authorList>
    </citation>
    <scope>NUCLEOTIDE SEQUENCE [LARGE SCALE GENOMIC DNA]</scope>
    <source>
        <strain evidence="3">DUOXIRENSHENG_FW03</strain>
        <tissue evidence="3">Leaves</tissue>
    </source>
</reference>
<dbReference type="Proteomes" id="UP001386955">
    <property type="component" value="Unassembled WGS sequence"/>
</dbReference>
<evidence type="ECO:0000313" key="3">
    <source>
        <dbReference type="EMBL" id="KAK7400402.1"/>
    </source>
</evidence>
<dbReference type="InterPro" id="IPR013126">
    <property type="entry name" value="Hsp_70_fam"/>
</dbReference>
<dbReference type="Pfam" id="PF00012">
    <property type="entry name" value="HSP70"/>
    <property type="match status" value="1"/>
</dbReference>